<dbReference type="InterPro" id="IPR000276">
    <property type="entry name" value="GPCR_Rhodpsn"/>
</dbReference>
<accession>A0A2A6B2V2</accession>
<keyword evidence="2" id="KW-0812">Transmembrane</keyword>
<dbReference type="PANTHER" id="PTHR21643">
    <property type="entry name" value="G-PROTEIN COUPLED RECEPTORS FAMILY 1 PROFILE DOMAIN-CONTAINING PROTEIN-RELATED"/>
    <property type="match status" value="1"/>
</dbReference>
<keyword evidence="6" id="KW-1185">Reference proteome</keyword>
<dbReference type="InterPro" id="IPR017452">
    <property type="entry name" value="GPCR_Rhodpsn_7TM"/>
</dbReference>
<organism evidence="5 6">
    <name type="scientific">Pristionchus pacificus</name>
    <name type="common">Parasitic nematode worm</name>
    <dbReference type="NCBI Taxonomy" id="54126"/>
    <lineage>
        <taxon>Eukaryota</taxon>
        <taxon>Metazoa</taxon>
        <taxon>Ecdysozoa</taxon>
        <taxon>Nematoda</taxon>
        <taxon>Chromadorea</taxon>
        <taxon>Rhabditida</taxon>
        <taxon>Rhabditina</taxon>
        <taxon>Diplogasteromorpha</taxon>
        <taxon>Diplogasteroidea</taxon>
        <taxon>Neodiplogasteridae</taxon>
        <taxon>Pristionchus</taxon>
    </lineage>
</organism>
<comment type="subcellular location">
    <subcellularLocation>
        <location evidence="1">Membrane</location>
    </subcellularLocation>
</comment>
<dbReference type="PANTHER" id="PTHR21643:SF2">
    <property type="entry name" value="G-PROTEIN COUPLED RECEPTOR AEX-2"/>
    <property type="match status" value="1"/>
</dbReference>
<evidence type="ECO:0000256" key="2">
    <source>
        <dbReference type="ARBA" id="ARBA00022692"/>
    </source>
</evidence>
<dbReference type="CDD" id="cd00637">
    <property type="entry name" value="7tm_classA_rhodopsin-like"/>
    <property type="match status" value="1"/>
</dbReference>
<dbReference type="EnsemblMetazoa" id="PPA03851.1">
    <property type="protein sequence ID" value="PPA03851.1"/>
    <property type="gene ID" value="WBGene00093405"/>
</dbReference>
<dbReference type="InterPro" id="IPR039952">
    <property type="entry name" value="Aex-2"/>
</dbReference>
<dbReference type="AlphaFoldDB" id="A0A2A6B2V2"/>
<reference evidence="5" key="2">
    <citation type="submission" date="2022-06" db="UniProtKB">
        <authorList>
            <consortium name="EnsemblMetazoa"/>
        </authorList>
    </citation>
    <scope>IDENTIFICATION</scope>
    <source>
        <strain evidence="5">PS312</strain>
    </source>
</reference>
<dbReference type="Pfam" id="PF00001">
    <property type="entry name" value="7tm_1"/>
    <property type="match status" value="1"/>
</dbReference>
<protein>
    <submittedName>
        <fullName evidence="5">Aex-2</fullName>
    </submittedName>
</protein>
<dbReference type="GO" id="GO:0016020">
    <property type="term" value="C:membrane"/>
    <property type="evidence" value="ECO:0007669"/>
    <property type="project" value="UniProtKB-SubCell"/>
</dbReference>
<evidence type="ECO:0000313" key="6">
    <source>
        <dbReference type="Proteomes" id="UP000005239"/>
    </source>
</evidence>
<dbReference type="Gene3D" id="1.20.1070.10">
    <property type="entry name" value="Rhodopsin 7-helix transmembrane proteins"/>
    <property type="match status" value="1"/>
</dbReference>
<dbReference type="OrthoDB" id="5781782at2759"/>
<dbReference type="SUPFAM" id="SSF81321">
    <property type="entry name" value="Family A G protein-coupled receptor-like"/>
    <property type="match status" value="1"/>
</dbReference>
<name>A0A2A6B2V2_PRIPA</name>
<gene>
    <name evidence="5" type="primary">WBGene00093405</name>
</gene>
<keyword evidence="4" id="KW-0472">Membrane</keyword>
<dbReference type="Proteomes" id="UP000005239">
    <property type="component" value="Unassembled WGS sequence"/>
</dbReference>
<evidence type="ECO:0000256" key="3">
    <source>
        <dbReference type="ARBA" id="ARBA00022989"/>
    </source>
</evidence>
<dbReference type="GO" id="GO:0008188">
    <property type="term" value="F:neuropeptide receptor activity"/>
    <property type="evidence" value="ECO:0007669"/>
    <property type="project" value="InterPro"/>
</dbReference>
<dbReference type="PROSITE" id="PS50262">
    <property type="entry name" value="G_PROTEIN_RECEP_F1_2"/>
    <property type="match status" value="1"/>
</dbReference>
<sequence length="327" mass="38005">MNETAMAAPTNTTAAPLDQISPFDYIFYFGCATTGGVLNFIVLYIAFRYIDMEDKPRQIIVVNMTVADFLFSVFYMGTRPMLANFPGWSCHAYYVTIWAIQLCSCVNLLWLNLDKLIFIQFPLHYYQIINRNRVAILSAVTWSTIISICVVVDFFMIEETCLNMKLNYTAYMPVLFVYVILIVCSFICSAIIFFIAQTTTRMEATARSKMLRRLLFLFTSTLWTFFTCLPYRALYLINALGVFQGYTSEPWYFTYHRVTTFFFSVLSFGICVNPVITIMTQHIYRNRVVAIWKRMLNRSGKNDFEQISDRRKSTQAFLESIPLSARN</sequence>
<proteinExistence type="predicted"/>
<dbReference type="GO" id="GO:1904731">
    <property type="term" value="P:positive regulation of intestinal lipid absorption"/>
    <property type="evidence" value="ECO:0007669"/>
    <property type="project" value="EnsemblMetazoa"/>
</dbReference>
<keyword evidence="3" id="KW-1133">Transmembrane helix</keyword>
<evidence type="ECO:0000256" key="1">
    <source>
        <dbReference type="ARBA" id="ARBA00004370"/>
    </source>
</evidence>
<evidence type="ECO:0000256" key="4">
    <source>
        <dbReference type="ARBA" id="ARBA00023136"/>
    </source>
</evidence>
<accession>A0A8R1U6Z7</accession>
<dbReference type="GO" id="GO:1905885">
    <property type="term" value="P:positive regulation of triglyceride transport"/>
    <property type="evidence" value="ECO:0007669"/>
    <property type="project" value="EnsemblMetazoa"/>
</dbReference>
<reference evidence="6" key="1">
    <citation type="journal article" date="2008" name="Nat. Genet.">
        <title>The Pristionchus pacificus genome provides a unique perspective on nematode lifestyle and parasitism.</title>
        <authorList>
            <person name="Dieterich C."/>
            <person name="Clifton S.W."/>
            <person name="Schuster L.N."/>
            <person name="Chinwalla A."/>
            <person name="Delehaunty K."/>
            <person name="Dinkelacker I."/>
            <person name="Fulton L."/>
            <person name="Fulton R."/>
            <person name="Godfrey J."/>
            <person name="Minx P."/>
            <person name="Mitreva M."/>
            <person name="Roeseler W."/>
            <person name="Tian H."/>
            <person name="Witte H."/>
            <person name="Yang S.P."/>
            <person name="Wilson R.K."/>
            <person name="Sommer R.J."/>
        </authorList>
    </citation>
    <scope>NUCLEOTIDE SEQUENCE [LARGE SCALE GENOMIC DNA]</scope>
    <source>
        <strain evidence="6">PS312</strain>
    </source>
</reference>
<dbReference type="GO" id="GO:0010877">
    <property type="term" value="P:lipid transport involved in lipid storage"/>
    <property type="evidence" value="ECO:0007669"/>
    <property type="project" value="EnsemblMetazoa"/>
</dbReference>
<evidence type="ECO:0000313" key="5">
    <source>
        <dbReference type="EnsemblMetazoa" id="PPA03851.1"/>
    </source>
</evidence>
<dbReference type="GO" id="GO:2000294">
    <property type="term" value="P:positive regulation of defecation"/>
    <property type="evidence" value="ECO:0007669"/>
    <property type="project" value="EnsemblMetazoa"/>
</dbReference>